<feature type="signal peptide" evidence="2">
    <location>
        <begin position="1"/>
        <end position="30"/>
    </location>
</feature>
<organism evidence="3 4">
    <name type="scientific">Thiorhodococcus drewsii AZ1</name>
    <dbReference type="NCBI Taxonomy" id="765913"/>
    <lineage>
        <taxon>Bacteria</taxon>
        <taxon>Pseudomonadati</taxon>
        <taxon>Pseudomonadota</taxon>
        <taxon>Gammaproteobacteria</taxon>
        <taxon>Chromatiales</taxon>
        <taxon>Chromatiaceae</taxon>
        <taxon>Thiorhodococcus</taxon>
    </lineage>
</organism>
<accession>G2E6R3</accession>
<comment type="caution">
    <text evidence="3">The sequence shown here is derived from an EMBL/GenBank/DDBJ whole genome shotgun (WGS) entry which is preliminary data.</text>
</comment>
<feature type="compositionally biased region" description="Basic and acidic residues" evidence="1">
    <location>
        <begin position="112"/>
        <end position="123"/>
    </location>
</feature>
<sequence>MKNPEYAIAQRWASRVLLPALCLATSLAHADVEPNDSCPSADRVELSSMPTTLNGTLEAFGSGMGDIDFYRISATPETPVQITLEGDSEHTDAVGDPSCLTKTGESEYSVLSKKESQALTEVR</sequence>
<evidence type="ECO:0000313" key="4">
    <source>
        <dbReference type="Proteomes" id="UP000004200"/>
    </source>
</evidence>
<keyword evidence="2" id="KW-0732">Signal</keyword>
<evidence type="ECO:0000313" key="3">
    <source>
        <dbReference type="EMBL" id="EGV28210.1"/>
    </source>
</evidence>
<dbReference type="RefSeq" id="WP_007042689.1">
    <property type="nucleotide sequence ID" value="NZ_AFWT01000043.1"/>
</dbReference>
<dbReference type="Gene3D" id="2.60.120.380">
    <property type="match status" value="1"/>
</dbReference>
<dbReference type="EMBL" id="AFWT01000043">
    <property type="protein sequence ID" value="EGV28210.1"/>
    <property type="molecule type" value="Genomic_DNA"/>
</dbReference>
<gene>
    <name evidence="3" type="ORF">ThidrDRAFT_3976</name>
</gene>
<protein>
    <submittedName>
        <fullName evidence="3">Uncharacterized protein</fullName>
    </submittedName>
</protein>
<name>G2E6R3_9GAMM</name>
<proteinExistence type="predicted"/>
<feature type="region of interest" description="Disordered" evidence="1">
    <location>
        <begin position="86"/>
        <end position="123"/>
    </location>
</feature>
<evidence type="ECO:0000256" key="1">
    <source>
        <dbReference type="SAM" id="MobiDB-lite"/>
    </source>
</evidence>
<reference evidence="3 4" key="1">
    <citation type="submission" date="2011-06" db="EMBL/GenBank/DDBJ databases">
        <title>The draft genome of Thiorhodococcus drewsii AZ1.</title>
        <authorList>
            <consortium name="US DOE Joint Genome Institute (JGI-PGF)"/>
            <person name="Lucas S."/>
            <person name="Han J."/>
            <person name="Lapidus A."/>
            <person name="Cheng J.-F."/>
            <person name="Goodwin L."/>
            <person name="Pitluck S."/>
            <person name="Peters L."/>
            <person name="Land M.L."/>
            <person name="Hauser L."/>
            <person name="Vogl K."/>
            <person name="Liu Z."/>
            <person name="Imhoff J."/>
            <person name="Thiel V."/>
            <person name="Frigaard N.-U."/>
            <person name="Bryant D.A."/>
            <person name="Woyke T.J."/>
        </authorList>
    </citation>
    <scope>NUCLEOTIDE SEQUENCE [LARGE SCALE GENOMIC DNA]</scope>
    <source>
        <strain evidence="3 4">AZ1</strain>
    </source>
</reference>
<dbReference type="Proteomes" id="UP000004200">
    <property type="component" value="Unassembled WGS sequence"/>
</dbReference>
<evidence type="ECO:0000256" key="2">
    <source>
        <dbReference type="SAM" id="SignalP"/>
    </source>
</evidence>
<feature type="chain" id="PRO_5003428451" evidence="2">
    <location>
        <begin position="31"/>
        <end position="123"/>
    </location>
</feature>
<dbReference type="STRING" id="765913.ThidrDRAFT_3976"/>
<dbReference type="AlphaFoldDB" id="G2E6R3"/>
<keyword evidence="4" id="KW-1185">Reference proteome</keyword>